<dbReference type="Pfam" id="PF01402">
    <property type="entry name" value="RHH_1"/>
    <property type="match status" value="1"/>
</dbReference>
<organism evidence="2">
    <name type="scientific">bioreactor metagenome</name>
    <dbReference type="NCBI Taxonomy" id="1076179"/>
    <lineage>
        <taxon>unclassified sequences</taxon>
        <taxon>metagenomes</taxon>
        <taxon>ecological metagenomes</taxon>
    </lineage>
</organism>
<accession>A0A645AFG4</accession>
<protein>
    <recommendedName>
        <fullName evidence="1">Ribbon-helix-helix protein CopG domain-containing protein</fullName>
    </recommendedName>
</protein>
<name>A0A645AFG4_9ZZZZ</name>
<reference evidence="2" key="1">
    <citation type="submission" date="2019-08" db="EMBL/GenBank/DDBJ databases">
        <authorList>
            <person name="Kucharzyk K."/>
            <person name="Murdoch R.W."/>
            <person name="Higgins S."/>
            <person name="Loffler F."/>
        </authorList>
    </citation>
    <scope>NUCLEOTIDE SEQUENCE</scope>
</reference>
<comment type="caution">
    <text evidence="2">The sequence shown here is derived from an EMBL/GenBank/DDBJ whole genome shotgun (WGS) entry which is preliminary data.</text>
</comment>
<dbReference type="EMBL" id="VSSQ01013644">
    <property type="protein sequence ID" value="MPM51945.1"/>
    <property type="molecule type" value="Genomic_DNA"/>
</dbReference>
<dbReference type="InterPro" id="IPR002145">
    <property type="entry name" value="CopG"/>
</dbReference>
<sequence>MENQAEKSAYRPVRCSRELDETLGRLAAQRHTSKSEVLRDLVDRGLVSIGAKNDDNYLYELVQRVVKETMQPQIERLAAISAKAAHISSAAFFMGVYSATRGCSPAEQRQIEEVAGSARELGIQYLKLKDRDIDAFIRNGVKTITEDDSNE</sequence>
<proteinExistence type="predicted"/>
<feature type="domain" description="Ribbon-helix-helix protein CopG" evidence="1">
    <location>
        <begin position="13"/>
        <end position="44"/>
    </location>
</feature>
<dbReference type="AlphaFoldDB" id="A0A645AFG4"/>
<dbReference type="GO" id="GO:0006355">
    <property type="term" value="P:regulation of DNA-templated transcription"/>
    <property type="evidence" value="ECO:0007669"/>
    <property type="project" value="InterPro"/>
</dbReference>
<evidence type="ECO:0000313" key="2">
    <source>
        <dbReference type="EMBL" id="MPM51945.1"/>
    </source>
</evidence>
<gene>
    <name evidence="2" type="ORF">SDC9_98698</name>
</gene>
<evidence type="ECO:0000259" key="1">
    <source>
        <dbReference type="Pfam" id="PF01402"/>
    </source>
</evidence>